<keyword evidence="1 3" id="KW-0378">Hydrolase</keyword>
<comment type="caution">
    <text evidence="3">The sequence shown here is derived from an EMBL/GenBank/DDBJ whole genome shotgun (WGS) entry which is preliminary data.</text>
</comment>
<dbReference type="InterPro" id="IPR001087">
    <property type="entry name" value="GDSL"/>
</dbReference>
<evidence type="ECO:0000313" key="4">
    <source>
        <dbReference type="Proteomes" id="UP000283841"/>
    </source>
</evidence>
<dbReference type="VEuPathDB" id="FungiDB:C8Q69DRAFT_81409"/>
<gene>
    <name evidence="3" type="ORF">C8Q69DRAFT_81409</name>
</gene>
<proteinExistence type="predicted"/>
<feature type="signal peptide" evidence="2">
    <location>
        <begin position="1"/>
        <end position="21"/>
    </location>
</feature>
<keyword evidence="4" id="KW-1185">Reference proteome</keyword>
<dbReference type="EMBL" id="RCNU01000011">
    <property type="protein sequence ID" value="RWQ93087.1"/>
    <property type="molecule type" value="Genomic_DNA"/>
</dbReference>
<dbReference type="Gene3D" id="3.40.50.1110">
    <property type="entry name" value="SGNH hydrolase"/>
    <property type="match status" value="1"/>
</dbReference>
<dbReference type="SUPFAM" id="SSF52266">
    <property type="entry name" value="SGNH hydrolase"/>
    <property type="match status" value="1"/>
</dbReference>
<dbReference type="Pfam" id="PF00657">
    <property type="entry name" value="Lipase_GDSL"/>
    <property type="match status" value="1"/>
</dbReference>
<feature type="chain" id="PRO_5019080855" evidence="2">
    <location>
        <begin position="22"/>
        <end position="354"/>
    </location>
</feature>
<organism evidence="3 4">
    <name type="scientific">Byssochlamys spectabilis</name>
    <name type="common">Paecilomyces variotii</name>
    <dbReference type="NCBI Taxonomy" id="264951"/>
    <lineage>
        <taxon>Eukaryota</taxon>
        <taxon>Fungi</taxon>
        <taxon>Dikarya</taxon>
        <taxon>Ascomycota</taxon>
        <taxon>Pezizomycotina</taxon>
        <taxon>Eurotiomycetes</taxon>
        <taxon>Eurotiomycetidae</taxon>
        <taxon>Eurotiales</taxon>
        <taxon>Thermoascaceae</taxon>
        <taxon>Paecilomyces</taxon>
    </lineage>
</organism>
<dbReference type="InterPro" id="IPR051058">
    <property type="entry name" value="GDSL_Est/Lipase"/>
</dbReference>
<dbReference type="PANTHER" id="PTHR45648">
    <property type="entry name" value="GDSL LIPASE/ACYLHYDROLASE FAMILY PROTEIN (AFU_ORTHOLOGUE AFUA_4G14700)"/>
    <property type="match status" value="1"/>
</dbReference>
<sequence>MKRSLSLFLPALVLHSALVAADFPAAWKTFSFTSLVAFGDSYTDESRLKYFEDHNGEAPPVGWVEPINNNTSSGGYIWPRLVANDTGVNLYNYAVNGAVCSNKITPRWYSTINADFPSTLEYSIPAYVADSNHVTSDGEQFLNIPPLETAYAVWLGGNDLGVGGFLDDAEIRGKTIPDYVECIYQVFDKIYQNGGRFFVLMNSSPMQLAPLFATPENGGVGSDHYWIHKPKNITEVSYRMQEHMLMTNDVYKYKTPYELLIANRYPGAHFAIMDTNSLITDMYHNADKYLNSPANVTGYLRHCGGNHHGCENLPSNNNFFWWDELHPTQSIHAGIAEQFVAVVNGTSQYATYWG</sequence>
<reference evidence="3 4" key="1">
    <citation type="journal article" date="2018" name="Front. Microbiol.">
        <title>Genomic and genetic insights into a cosmopolitan fungus, Paecilomyces variotii (Eurotiales).</title>
        <authorList>
            <person name="Urquhart A.S."/>
            <person name="Mondo S.J."/>
            <person name="Makela M.R."/>
            <person name="Hane J.K."/>
            <person name="Wiebenga A."/>
            <person name="He G."/>
            <person name="Mihaltcheva S."/>
            <person name="Pangilinan J."/>
            <person name="Lipzen A."/>
            <person name="Barry K."/>
            <person name="de Vries R.P."/>
            <person name="Grigoriev I.V."/>
            <person name="Idnurm A."/>
        </authorList>
    </citation>
    <scope>NUCLEOTIDE SEQUENCE [LARGE SCALE GENOMIC DNA]</scope>
    <source>
        <strain evidence="3 4">CBS 101075</strain>
    </source>
</reference>
<keyword evidence="2" id="KW-0732">Signal</keyword>
<dbReference type="PANTHER" id="PTHR45648:SF22">
    <property type="entry name" value="GDSL LIPASE_ACYLHYDROLASE FAMILY PROTEIN (AFU_ORTHOLOGUE AFUA_4G14700)"/>
    <property type="match status" value="1"/>
</dbReference>
<dbReference type="GeneID" id="39603341"/>
<name>A0A443HMQ3_BYSSP</name>
<evidence type="ECO:0000256" key="1">
    <source>
        <dbReference type="ARBA" id="ARBA00022801"/>
    </source>
</evidence>
<dbReference type="RefSeq" id="XP_028482732.1">
    <property type="nucleotide sequence ID" value="XM_028634064.1"/>
</dbReference>
<dbReference type="Proteomes" id="UP000283841">
    <property type="component" value="Unassembled WGS sequence"/>
</dbReference>
<dbReference type="GO" id="GO:0016788">
    <property type="term" value="F:hydrolase activity, acting on ester bonds"/>
    <property type="evidence" value="ECO:0007669"/>
    <property type="project" value="InterPro"/>
</dbReference>
<evidence type="ECO:0000256" key="2">
    <source>
        <dbReference type="SAM" id="SignalP"/>
    </source>
</evidence>
<dbReference type="InterPro" id="IPR036514">
    <property type="entry name" value="SGNH_hydro_sf"/>
</dbReference>
<evidence type="ECO:0000313" key="3">
    <source>
        <dbReference type="EMBL" id="RWQ93087.1"/>
    </source>
</evidence>
<protein>
    <submittedName>
        <fullName evidence="3">GDSL lipase/acylhydrolase family protein</fullName>
    </submittedName>
</protein>
<dbReference type="AlphaFoldDB" id="A0A443HMQ3"/>
<accession>A0A443HMQ3</accession>